<comment type="caution">
    <text evidence="2">The sequence shown here is derived from an EMBL/GenBank/DDBJ whole genome shotgun (WGS) entry which is preliminary data.</text>
</comment>
<evidence type="ECO:0000313" key="3">
    <source>
        <dbReference type="Proteomes" id="UP000663891"/>
    </source>
</evidence>
<evidence type="ECO:0000313" key="2">
    <source>
        <dbReference type="EMBL" id="CAF1225545.1"/>
    </source>
</evidence>
<dbReference type="InterPro" id="IPR053952">
    <property type="entry name" value="K_trans_C"/>
</dbReference>
<proteinExistence type="predicted"/>
<organism evidence="2 3">
    <name type="scientific">Adineta steineri</name>
    <dbReference type="NCBI Taxonomy" id="433720"/>
    <lineage>
        <taxon>Eukaryota</taxon>
        <taxon>Metazoa</taxon>
        <taxon>Spiralia</taxon>
        <taxon>Gnathifera</taxon>
        <taxon>Rotifera</taxon>
        <taxon>Eurotatoria</taxon>
        <taxon>Bdelloidea</taxon>
        <taxon>Adinetida</taxon>
        <taxon>Adinetidae</taxon>
        <taxon>Adineta</taxon>
    </lineage>
</organism>
<dbReference type="EMBL" id="CAJNON010000371">
    <property type="protein sequence ID" value="CAF1225545.1"/>
    <property type="molecule type" value="Genomic_DNA"/>
</dbReference>
<gene>
    <name evidence="2" type="ORF">VCS650_LOCUS26960</name>
</gene>
<dbReference type="Pfam" id="PF22776">
    <property type="entry name" value="K_trans_C"/>
    <property type="match status" value="1"/>
</dbReference>
<dbReference type="Proteomes" id="UP000663891">
    <property type="component" value="Unassembled WGS sequence"/>
</dbReference>
<sequence>MIIKHNENNPYTDLLTFTTHVNEICDREDIIRSFVCKNIYFKNSTKHTPHVFENYLTRTSSVPQVIIFPHILHTKTSTVKDNKRLTVKQYGDSIYHITALYGYSENRIKPFDILLLAHDQCRAPIPDDELKLTLFIPNATIKVSTKGWRSWIRRWPLYLYSILKSIYPGAAVNVKLNPENTINIGILAKL</sequence>
<reference evidence="2" key="1">
    <citation type="submission" date="2021-02" db="EMBL/GenBank/DDBJ databases">
        <authorList>
            <person name="Nowell W R."/>
        </authorList>
    </citation>
    <scope>NUCLEOTIDE SEQUENCE</scope>
</reference>
<name>A0A814Y5C5_9BILA</name>
<dbReference type="AlphaFoldDB" id="A0A814Y5C5"/>
<protein>
    <recommendedName>
        <fullName evidence="1">K+ potassium transporter C-terminal domain-containing protein</fullName>
    </recommendedName>
</protein>
<accession>A0A814Y5C5</accession>
<evidence type="ECO:0000259" key="1">
    <source>
        <dbReference type="Pfam" id="PF22776"/>
    </source>
</evidence>
<dbReference type="OrthoDB" id="10170505at2759"/>
<feature type="domain" description="K+ potassium transporter C-terminal" evidence="1">
    <location>
        <begin position="39"/>
        <end position="188"/>
    </location>
</feature>